<feature type="region of interest" description="Disordered" evidence="1">
    <location>
        <begin position="1"/>
        <end position="24"/>
    </location>
</feature>
<proteinExistence type="predicted"/>
<comment type="caution">
    <text evidence="2">The sequence shown here is derived from an EMBL/GenBank/DDBJ whole genome shotgun (WGS) entry which is preliminary data.</text>
</comment>
<feature type="compositionally biased region" description="Polar residues" evidence="1">
    <location>
        <begin position="66"/>
        <end position="79"/>
    </location>
</feature>
<dbReference type="AlphaFoldDB" id="A0A1Q9EG41"/>
<feature type="compositionally biased region" description="Basic and acidic residues" evidence="1">
    <location>
        <begin position="83"/>
        <end position="94"/>
    </location>
</feature>
<keyword evidence="3" id="KW-1185">Reference proteome</keyword>
<evidence type="ECO:0000256" key="1">
    <source>
        <dbReference type="SAM" id="MobiDB-lite"/>
    </source>
</evidence>
<dbReference type="OrthoDB" id="10428081at2759"/>
<accession>A0A1Q9EG41</accession>
<protein>
    <submittedName>
        <fullName evidence="2">Uncharacterized protein</fullName>
    </submittedName>
</protein>
<feature type="compositionally biased region" description="Acidic residues" evidence="1">
    <location>
        <begin position="1"/>
        <end position="10"/>
    </location>
</feature>
<dbReference type="EMBL" id="LSRX01000162">
    <property type="protein sequence ID" value="OLQ06348.1"/>
    <property type="molecule type" value="Genomic_DNA"/>
</dbReference>
<gene>
    <name evidence="2" type="ORF">AK812_SmicGene10377</name>
</gene>
<sequence>MSAVTDDDNQQEIQPGAGSKCAPIEHPKCEAAWGVKAAHDFTYDAWEVNEPKLKWIRHIKTEKGNARSSNRSLQDSANANVPIDRRQSDIQDVQ</sequence>
<name>A0A1Q9EG41_SYMMI</name>
<organism evidence="2 3">
    <name type="scientific">Symbiodinium microadriaticum</name>
    <name type="common">Dinoflagellate</name>
    <name type="synonym">Zooxanthella microadriatica</name>
    <dbReference type="NCBI Taxonomy" id="2951"/>
    <lineage>
        <taxon>Eukaryota</taxon>
        <taxon>Sar</taxon>
        <taxon>Alveolata</taxon>
        <taxon>Dinophyceae</taxon>
        <taxon>Suessiales</taxon>
        <taxon>Symbiodiniaceae</taxon>
        <taxon>Symbiodinium</taxon>
    </lineage>
</organism>
<evidence type="ECO:0000313" key="2">
    <source>
        <dbReference type="EMBL" id="OLQ06348.1"/>
    </source>
</evidence>
<feature type="region of interest" description="Disordered" evidence="1">
    <location>
        <begin position="62"/>
        <end position="94"/>
    </location>
</feature>
<reference evidence="2 3" key="1">
    <citation type="submission" date="2016-02" db="EMBL/GenBank/DDBJ databases">
        <title>Genome analysis of coral dinoflagellate symbionts highlights evolutionary adaptations to a symbiotic lifestyle.</title>
        <authorList>
            <person name="Aranda M."/>
            <person name="Li Y."/>
            <person name="Liew Y.J."/>
            <person name="Baumgarten S."/>
            <person name="Simakov O."/>
            <person name="Wilson M."/>
            <person name="Piel J."/>
            <person name="Ashoor H."/>
            <person name="Bougouffa S."/>
            <person name="Bajic V.B."/>
            <person name="Ryu T."/>
            <person name="Ravasi T."/>
            <person name="Bayer T."/>
            <person name="Micklem G."/>
            <person name="Kim H."/>
            <person name="Bhak J."/>
            <person name="Lajeunesse T.C."/>
            <person name="Voolstra C.R."/>
        </authorList>
    </citation>
    <scope>NUCLEOTIDE SEQUENCE [LARGE SCALE GENOMIC DNA]</scope>
    <source>
        <strain evidence="2 3">CCMP2467</strain>
    </source>
</reference>
<evidence type="ECO:0000313" key="3">
    <source>
        <dbReference type="Proteomes" id="UP000186817"/>
    </source>
</evidence>
<dbReference type="Proteomes" id="UP000186817">
    <property type="component" value="Unassembled WGS sequence"/>
</dbReference>